<dbReference type="OrthoDB" id="7375081at2"/>
<dbReference type="EMBL" id="FZQA01000003">
    <property type="protein sequence ID" value="SNT73529.1"/>
    <property type="molecule type" value="Genomic_DNA"/>
</dbReference>
<keyword evidence="3" id="KW-1185">Reference proteome</keyword>
<dbReference type="Pfam" id="PF03480">
    <property type="entry name" value="DctP"/>
    <property type="match status" value="1"/>
</dbReference>
<keyword evidence="2" id="KW-0675">Receptor</keyword>
<dbReference type="InterPro" id="IPR018389">
    <property type="entry name" value="DctP_fam"/>
</dbReference>
<gene>
    <name evidence="2" type="ORF">SAMN06297382_1861</name>
</gene>
<accession>A0A239PTB0</accession>
<dbReference type="GO" id="GO:0055085">
    <property type="term" value="P:transmembrane transport"/>
    <property type="evidence" value="ECO:0007669"/>
    <property type="project" value="InterPro"/>
</dbReference>
<keyword evidence="1" id="KW-0732">Signal</keyword>
<organism evidence="2 3">
    <name type="scientific">Amphiplicatus metriothermophilus</name>
    <dbReference type="NCBI Taxonomy" id="1519374"/>
    <lineage>
        <taxon>Bacteria</taxon>
        <taxon>Pseudomonadati</taxon>
        <taxon>Pseudomonadota</taxon>
        <taxon>Alphaproteobacteria</taxon>
        <taxon>Parvularculales</taxon>
        <taxon>Parvularculaceae</taxon>
        <taxon>Amphiplicatus</taxon>
    </lineage>
</organism>
<dbReference type="AlphaFoldDB" id="A0A239PTB0"/>
<dbReference type="InterPro" id="IPR038404">
    <property type="entry name" value="TRAP_DctP_sf"/>
</dbReference>
<dbReference type="RefSeq" id="WP_089412318.1">
    <property type="nucleotide sequence ID" value="NZ_FZQA01000003.1"/>
</dbReference>
<dbReference type="NCBIfam" id="TIGR00787">
    <property type="entry name" value="dctP"/>
    <property type="match status" value="1"/>
</dbReference>
<evidence type="ECO:0000256" key="1">
    <source>
        <dbReference type="ARBA" id="ARBA00022729"/>
    </source>
</evidence>
<dbReference type="CDD" id="cd13671">
    <property type="entry name" value="PBP2_TRAP_SBP_like_3"/>
    <property type="match status" value="1"/>
</dbReference>
<dbReference type="Proteomes" id="UP000198346">
    <property type="component" value="Unassembled WGS sequence"/>
</dbReference>
<protein>
    <submittedName>
        <fullName evidence="2">Tripartite ATP-independent transporter solute receptor, DctP family</fullName>
    </submittedName>
</protein>
<dbReference type="InterPro" id="IPR004682">
    <property type="entry name" value="TRAP_DctP"/>
</dbReference>
<dbReference type="NCBIfam" id="NF037995">
    <property type="entry name" value="TRAP_S1"/>
    <property type="match status" value="1"/>
</dbReference>
<dbReference type="PIRSF" id="PIRSF006470">
    <property type="entry name" value="DctB"/>
    <property type="match status" value="1"/>
</dbReference>
<dbReference type="Gene3D" id="3.40.190.170">
    <property type="entry name" value="Bacterial extracellular solute-binding protein, family 7"/>
    <property type="match status" value="1"/>
</dbReference>
<dbReference type="PANTHER" id="PTHR33376">
    <property type="match status" value="1"/>
</dbReference>
<evidence type="ECO:0000313" key="3">
    <source>
        <dbReference type="Proteomes" id="UP000198346"/>
    </source>
</evidence>
<name>A0A239PTB0_9PROT</name>
<reference evidence="2 3" key="1">
    <citation type="submission" date="2017-07" db="EMBL/GenBank/DDBJ databases">
        <authorList>
            <person name="Sun Z.S."/>
            <person name="Albrecht U."/>
            <person name="Echele G."/>
            <person name="Lee C.C."/>
        </authorList>
    </citation>
    <scope>NUCLEOTIDE SEQUENCE [LARGE SCALE GENOMIC DNA]</scope>
    <source>
        <strain evidence="2 3">CGMCC 1.12710</strain>
    </source>
</reference>
<dbReference type="PANTHER" id="PTHR33376:SF2">
    <property type="entry name" value="DICARBOXYLATE-BINDING PERIPLASMIC PROTEIN"/>
    <property type="match status" value="1"/>
</dbReference>
<proteinExistence type="predicted"/>
<dbReference type="GO" id="GO:0030246">
    <property type="term" value="F:carbohydrate binding"/>
    <property type="evidence" value="ECO:0007669"/>
    <property type="project" value="TreeGrafter"/>
</dbReference>
<sequence>MAEARRDRSAIPIACAGAVNGPAPTQGDKRPKPAVLVGAVDRRAFLAGAAALAAGCGRDQPRPLFSSDTHPDGYPTVEAVKEMARLLRARTGGRLDVKIFAGGQLGSERDTLEIATFGGLDMNRVNLAPLNSIEPLTTIPSLPFLFRSTAHMRRALDGAPGEAILAALEPHGLIGLCFYDSGERSFYNTKRPIHTPQDMRGMKIRVQNSDLYVAMVRALGADATPMSLGEVYQSLVQGVIDGAENNWPSYESGRHYEAAPYYSLTRHVMAPEILVMSKARWEKLSAPDREAVRGAARESVPFMRALWDRRVEESRARLLAEGVKANEVDDLAPFVERMRPVWSRFVVTDAQKRLVRMIEEMADDA</sequence>
<evidence type="ECO:0000313" key="2">
    <source>
        <dbReference type="EMBL" id="SNT73529.1"/>
    </source>
</evidence>
<dbReference type="GO" id="GO:0030288">
    <property type="term" value="C:outer membrane-bounded periplasmic space"/>
    <property type="evidence" value="ECO:0007669"/>
    <property type="project" value="InterPro"/>
</dbReference>